<proteinExistence type="predicted"/>
<evidence type="ECO:0000256" key="1">
    <source>
        <dbReference type="SAM" id="Phobius"/>
    </source>
</evidence>
<feature type="transmembrane region" description="Helical" evidence="1">
    <location>
        <begin position="36"/>
        <end position="55"/>
    </location>
</feature>
<comment type="caution">
    <text evidence="2">The sequence shown here is derived from an EMBL/GenBank/DDBJ whole genome shotgun (WGS) entry which is preliminary data.</text>
</comment>
<organism evidence="2 3">
    <name type="scientific">Streptomyces caledonius</name>
    <dbReference type="NCBI Taxonomy" id="3134107"/>
    <lineage>
        <taxon>Bacteria</taxon>
        <taxon>Bacillati</taxon>
        <taxon>Actinomycetota</taxon>
        <taxon>Actinomycetes</taxon>
        <taxon>Kitasatosporales</taxon>
        <taxon>Streptomycetaceae</taxon>
        <taxon>Streptomyces</taxon>
    </lineage>
</organism>
<gene>
    <name evidence="2" type="ORF">WKI68_12335</name>
</gene>
<name>A0ABU8U2F7_9ACTN</name>
<sequence length="57" mass="6072">MTISWRPDRGIRRTVLALGAAGLAVIASGALLEALWLLGLGVWAVIAAMVIELVYRP</sequence>
<evidence type="ECO:0000313" key="2">
    <source>
        <dbReference type="EMBL" id="MEJ8642048.1"/>
    </source>
</evidence>
<protein>
    <recommendedName>
        <fullName evidence="4">Phosphatidate cytidylyltransferase</fullName>
    </recommendedName>
</protein>
<evidence type="ECO:0008006" key="4">
    <source>
        <dbReference type="Google" id="ProtNLM"/>
    </source>
</evidence>
<reference evidence="2 3" key="1">
    <citation type="submission" date="2024-03" db="EMBL/GenBank/DDBJ databases">
        <title>Novel Streptomyces species of biotechnological and ecological value are a feature of Machair soil.</title>
        <authorList>
            <person name="Prole J.R."/>
            <person name="Goodfellow M."/>
            <person name="Allenby N."/>
            <person name="Ward A.C."/>
        </authorList>
    </citation>
    <scope>NUCLEOTIDE SEQUENCE [LARGE SCALE GENOMIC DNA]</scope>
    <source>
        <strain evidence="2 3">MS1.HAVA.3</strain>
    </source>
</reference>
<keyword evidence="1" id="KW-0472">Membrane</keyword>
<feature type="transmembrane region" description="Helical" evidence="1">
    <location>
        <begin position="12"/>
        <end position="30"/>
    </location>
</feature>
<keyword evidence="1" id="KW-0812">Transmembrane</keyword>
<dbReference type="Proteomes" id="UP001382904">
    <property type="component" value="Unassembled WGS sequence"/>
</dbReference>
<keyword evidence="3" id="KW-1185">Reference proteome</keyword>
<dbReference type="EMBL" id="JBBKAM010000002">
    <property type="protein sequence ID" value="MEJ8642048.1"/>
    <property type="molecule type" value="Genomic_DNA"/>
</dbReference>
<keyword evidence="1" id="KW-1133">Transmembrane helix</keyword>
<evidence type="ECO:0000313" key="3">
    <source>
        <dbReference type="Proteomes" id="UP001382904"/>
    </source>
</evidence>
<accession>A0ABU8U2F7</accession>